<organism evidence="1 2">
    <name type="scientific">Xylanibacter caecicola</name>
    <dbReference type="NCBI Taxonomy" id="2736294"/>
    <lineage>
        <taxon>Bacteria</taxon>
        <taxon>Pseudomonadati</taxon>
        <taxon>Bacteroidota</taxon>
        <taxon>Bacteroidia</taxon>
        <taxon>Bacteroidales</taxon>
        <taxon>Prevotellaceae</taxon>
        <taxon>Xylanibacter</taxon>
    </lineage>
</organism>
<proteinExistence type="predicted"/>
<gene>
    <name evidence="1" type="ORF">HPS54_04710</name>
</gene>
<comment type="caution">
    <text evidence="1">The sequence shown here is derived from an EMBL/GenBank/DDBJ whole genome shotgun (WGS) entry which is preliminary data.</text>
</comment>
<accession>A0ABX2B084</accession>
<name>A0ABX2B084_9BACT</name>
<keyword evidence="2" id="KW-1185">Reference proteome</keyword>
<evidence type="ECO:0000313" key="2">
    <source>
        <dbReference type="Proteomes" id="UP000820977"/>
    </source>
</evidence>
<dbReference type="EMBL" id="JABKKJ010000005">
    <property type="protein sequence ID" value="NPE24821.1"/>
    <property type="molecule type" value="Genomic_DNA"/>
</dbReference>
<dbReference type="Proteomes" id="UP000820977">
    <property type="component" value="Unassembled WGS sequence"/>
</dbReference>
<sequence length="95" mass="10791">MWKIKFNFKNNVIMNNSLFNDFAARFAVETLESLIESFNRQVGNRGWASVRAAYDMALIKELICRGIDVSAVYDGKSISFARHVVLDNNCLVIAE</sequence>
<evidence type="ECO:0000313" key="1">
    <source>
        <dbReference type="EMBL" id="NPE24821.1"/>
    </source>
</evidence>
<protein>
    <submittedName>
        <fullName evidence="1">Uncharacterized protein</fullName>
    </submittedName>
</protein>
<reference evidence="1 2" key="1">
    <citation type="submission" date="2020-05" db="EMBL/GenBank/DDBJ databases">
        <title>Distinct polysaccharide utilization as determinants for interspecies competition between intestinal Prevotella spp.</title>
        <authorList>
            <person name="Galvez E.J.C."/>
            <person name="Iljazovic A."/>
            <person name="Strowig T."/>
        </authorList>
    </citation>
    <scope>NUCLEOTIDE SEQUENCE [LARGE SCALE GENOMIC DNA]</scope>
    <source>
        <strain evidence="1 2">PCHR</strain>
    </source>
</reference>